<feature type="binding site" evidence="9 11">
    <location>
        <begin position="68"/>
        <end position="71"/>
    </location>
    <ligand>
        <name>substrate</name>
    </ligand>
</feature>
<dbReference type="RefSeq" id="WP_126352042.1">
    <property type="nucleotide sequence ID" value="NZ_CP086380.1"/>
</dbReference>
<reference evidence="16 17" key="1">
    <citation type="submission" date="2018-12" db="EMBL/GenBank/DDBJ databases">
        <title>Deinococcus radiophilus ATCC 27603 genome sequencing and assembly.</title>
        <authorList>
            <person name="Maclea K.S."/>
            <person name="Maynard C.R."/>
        </authorList>
    </citation>
    <scope>NUCLEOTIDE SEQUENCE [LARGE SCALE GENOMIC DNA]</scope>
    <source>
        <strain evidence="16 17">ATCC 27603</strain>
    </source>
</reference>
<dbReference type="PANTHER" id="PTHR43013:SF1">
    <property type="entry name" value="GLUTAMYL-TRNA REDUCTASE"/>
    <property type="match status" value="1"/>
</dbReference>
<evidence type="ECO:0000259" key="14">
    <source>
        <dbReference type="Pfam" id="PF01488"/>
    </source>
</evidence>
<evidence type="ECO:0000256" key="2">
    <source>
        <dbReference type="ARBA" id="ARBA00005916"/>
    </source>
</evidence>
<dbReference type="InterPro" id="IPR018214">
    <property type="entry name" value="GluRdtase_CS"/>
</dbReference>
<dbReference type="CDD" id="cd05213">
    <property type="entry name" value="NAD_bind_Glutamyl_tRNA_reduct"/>
    <property type="match status" value="1"/>
</dbReference>
<dbReference type="InterPro" id="IPR015895">
    <property type="entry name" value="4pyrrol_synth_GluRdtase_N"/>
</dbReference>
<evidence type="ECO:0000256" key="6">
    <source>
        <dbReference type="ARBA" id="ARBA00023244"/>
    </source>
</evidence>
<evidence type="ECO:0000256" key="13">
    <source>
        <dbReference type="PIRSR" id="PIRSR000445-4"/>
    </source>
</evidence>
<feature type="binding site" evidence="9 11">
    <location>
        <begin position="125"/>
        <end position="127"/>
    </location>
    <ligand>
        <name>substrate</name>
    </ligand>
</feature>
<dbReference type="EC" id="1.2.1.70" evidence="3 9"/>
<protein>
    <recommendedName>
        <fullName evidence="8 9">Glutamyl-tRNA reductase</fullName>
        <shortName evidence="9">GluTR</shortName>
        <ecNumber evidence="3 9">1.2.1.70</ecNumber>
    </recommendedName>
</protein>
<feature type="binding site" evidence="9 12">
    <location>
        <begin position="200"/>
        <end position="205"/>
    </location>
    <ligand>
        <name>NADP(+)</name>
        <dbReference type="ChEBI" id="CHEBI:58349"/>
    </ligand>
</feature>
<evidence type="ECO:0000256" key="10">
    <source>
        <dbReference type="PIRSR" id="PIRSR000445-1"/>
    </source>
</evidence>
<proteinExistence type="inferred from homology"/>
<dbReference type="Pfam" id="PF01488">
    <property type="entry name" value="Shikimate_DH"/>
    <property type="match status" value="1"/>
</dbReference>
<dbReference type="EMBL" id="RXPE01000011">
    <property type="protein sequence ID" value="RTR27297.1"/>
    <property type="molecule type" value="Genomic_DNA"/>
</dbReference>
<evidence type="ECO:0000256" key="4">
    <source>
        <dbReference type="ARBA" id="ARBA00022857"/>
    </source>
</evidence>
<comment type="function">
    <text evidence="9">Catalyzes the NADPH-dependent reduction of glutamyl-tRNA(Glu) to glutamate 1-semialdehyde (GSA).</text>
</comment>
<accession>A0A431VVM0</accession>
<evidence type="ECO:0000256" key="8">
    <source>
        <dbReference type="ARBA" id="ARBA00068659"/>
    </source>
</evidence>
<keyword evidence="5 9" id="KW-0560">Oxidoreductase</keyword>
<dbReference type="HAMAP" id="MF_00087">
    <property type="entry name" value="Glu_tRNA_reductase"/>
    <property type="match status" value="1"/>
</dbReference>
<dbReference type="NCBIfam" id="TIGR01035">
    <property type="entry name" value="hemA"/>
    <property type="match status" value="1"/>
</dbReference>
<dbReference type="FunFam" id="3.40.50.720:FF:000031">
    <property type="entry name" value="Glutamyl-tRNA reductase"/>
    <property type="match status" value="1"/>
</dbReference>
<dbReference type="FunFam" id="3.30.460.30:FF:000001">
    <property type="entry name" value="Glutamyl-tRNA reductase"/>
    <property type="match status" value="1"/>
</dbReference>
<evidence type="ECO:0000256" key="12">
    <source>
        <dbReference type="PIRSR" id="PIRSR000445-3"/>
    </source>
</evidence>
<evidence type="ECO:0000256" key="7">
    <source>
        <dbReference type="ARBA" id="ARBA00047464"/>
    </source>
</evidence>
<dbReference type="GO" id="GO:0019353">
    <property type="term" value="P:protoporphyrinogen IX biosynthetic process from glutamate"/>
    <property type="evidence" value="ECO:0007669"/>
    <property type="project" value="TreeGrafter"/>
</dbReference>
<gene>
    <name evidence="9" type="primary">hemA</name>
    <name evidence="16" type="ORF">EJ104_07020</name>
</gene>
<evidence type="ECO:0000313" key="17">
    <source>
        <dbReference type="Proteomes" id="UP000277766"/>
    </source>
</evidence>
<keyword evidence="6 9" id="KW-0627">Porphyrin biosynthesis</keyword>
<organism evidence="16 17">
    <name type="scientific">Deinococcus radiophilus</name>
    <dbReference type="NCBI Taxonomy" id="32062"/>
    <lineage>
        <taxon>Bacteria</taxon>
        <taxon>Thermotogati</taxon>
        <taxon>Deinococcota</taxon>
        <taxon>Deinococci</taxon>
        <taxon>Deinococcales</taxon>
        <taxon>Deinococcaceae</taxon>
        <taxon>Deinococcus</taxon>
    </lineage>
</organism>
<feature type="binding site" evidence="9 11">
    <location>
        <position position="120"/>
    </location>
    <ligand>
        <name>substrate</name>
    </ligand>
</feature>
<feature type="site" description="Important for activity" evidence="9 13">
    <location>
        <position position="110"/>
    </location>
</feature>
<dbReference type="InterPro" id="IPR036291">
    <property type="entry name" value="NAD(P)-bd_dom_sf"/>
</dbReference>
<comment type="pathway">
    <text evidence="1 9">Porphyrin-containing compound metabolism; protoporphyrin-IX biosynthesis; 5-aminolevulinate from L-glutamyl-tRNA(Glu): step 1/2.</text>
</comment>
<feature type="domain" description="Quinate/shikimate 5-dehydrogenase/glutamyl-tRNA reductase" evidence="14">
    <location>
        <begin position="182"/>
        <end position="317"/>
    </location>
</feature>
<dbReference type="SUPFAM" id="SSF69742">
    <property type="entry name" value="Glutamyl tRNA-reductase catalytic, N-terminal domain"/>
    <property type="match status" value="1"/>
</dbReference>
<evidence type="ECO:0000256" key="1">
    <source>
        <dbReference type="ARBA" id="ARBA00005059"/>
    </source>
</evidence>
<comment type="domain">
    <text evidence="9">Possesses an unusual extended V-shaped dimeric structure with each monomer consisting of three distinct domains arranged along a curved 'spinal' alpha-helix. The N-terminal catalytic domain specifically recognizes the glutamate moiety of the substrate. The second domain is the NADPH-binding domain, and the third C-terminal domain is responsible for dimerization.</text>
</comment>
<dbReference type="Gene3D" id="3.40.50.720">
    <property type="entry name" value="NAD(P)-binding Rossmann-like Domain"/>
    <property type="match status" value="1"/>
</dbReference>
<name>A0A431VVM0_9DEIO</name>
<evidence type="ECO:0000256" key="11">
    <source>
        <dbReference type="PIRSR" id="PIRSR000445-2"/>
    </source>
</evidence>
<dbReference type="AlphaFoldDB" id="A0A431VVM0"/>
<dbReference type="PIRSF" id="PIRSF000445">
    <property type="entry name" value="4pyrrol_synth_GluRdtase"/>
    <property type="match status" value="1"/>
</dbReference>
<evidence type="ECO:0000259" key="15">
    <source>
        <dbReference type="Pfam" id="PF05201"/>
    </source>
</evidence>
<dbReference type="Gene3D" id="3.30.460.30">
    <property type="entry name" value="Glutamyl-tRNA reductase, N-terminal domain"/>
    <property type="match status" value="1"/>
</dbReference>
<evidence type="ECO:0000256" key="3">
    <source>
        <dbReference type="ARBA" id="ARBA00012970"/>
    </source>
</evidence>
<keyword evidence="4 9" id="KW-0521">NADP</keyword>
<keyword evidence="17" id="KW-1185">Reference proteome</keyword>
<comment type="similarity">
    <text evidence="2 9">Belongs to the glutamyl-tRNA reductase family.</text>
</comment>
<dbReference type="GO" id="GO:0050661">
    <property type="term" value="F:NADP binding"/>
    <property type="evidence" value="ECO:0007669"/>
    <property type="project" value="InterPro"/>
</dbReference>
<dbReference type="OrthoDB" id="110209at2"/>
<dbReference type="PANTHER" id="PTHR43013">
    <property type="entry name" value="GLUTAMYL-TRNA REDUCTASE"/>
    <property type="match status" value="1"/>
</dbReference>
<evidence type="ECO:0000256" key="5">
    <source>
        <dbReference type="ARBA" id="ARBA00023002"/>
    </source>
</evidence>
<feature type="active site" description="Nucleophile" evidence="9 10">
    <location>
        <position position="69"/>
    </location>
</feature>
<comment type="miscellaneous">
    <text evidence="9">During catalysis, the active site Cys acts as a nucleophile attacking the alpha-carbonyl group of tRNA-bound glutamate with the formation of a thioester intermediate between enzyme and glutamate, and the concomitant release of tRNA(Glu). The thioester intermediate is finally reduced by direct hydride transfer from NADPH, to form the product GSA.</text>
</comment>
<dbReference type="GO" id="GO:0008883">
    <property type="term" value="F:glutamyl-tRNA reductase activity"/>
    <property type="evidence" value="ECO:0007669"/>
    <property type="project" value="UniProtKB-UniRule"/>
</dbReference>
<evidence type="ECO:0000313" key="16">
    <source>
        <dbReference type="EMBL" id="RTR27297.1"/>
    </source>
</evidence>
<dbReference type="Proteomes" id="UP000277766">
    <property type="component" value="Unassembled WGS sequence"/>
</dbReference>
<evidence type="ECO:0000256" key="9">
    <source>
        <dbReference type="HAMAP-Rule" id="MF_00087"/>
    </source>
</evidence>
<dbReference type="SUPFAM" id="SSF51735">
    <property type="entry name" value="NAD(P)-binding Rossmann-fold domains"/>
    <property type="match status" value="1"/>
</dbReference>
<dbReference type="Pfam" id="PF05201">
    <property type="entry name" value="GlutR_N"/>
    <property type="match status" value="1"/>
</dbReference>
<comment type="catalytic activity">
    <reaction evidence="7 9">
        <text>(S)-4-amino-5-oxopentanoate + tRNA(Glu) + NADP(+) = L-glutamyl-tRNA(Glu) + NADPH + H(+)</text>
        <dbReference type="Rhea" id="RHEA:12344"/>
        <dbReference type="Rhea" id="RHEA-COMP:9663"/>
        <dbReference type="Rhea" id="RHEA-COMP:9680"/>
        <dbReference type="ChEBI" id="CHEBI:15378"/>
        <dbReference type="ChEBI" id="CHEBI:57501"/>
        <dbReference type="ChEBI" id="CHEBI:57783"/>
        <dbReference type="ChEBI" id="CHEBI:58349"/>
        <dbReference type="ChEBI" id="CHEBI:78442"/>
        <dbReference type="ChEBI" id="CHEBI:78520"/>
        <dbReference type="EC" id="1.2.1.70"/>
    </reaction>
</comment>
<dbReference type="UniPathway" id="UPA00251">
    <property type="reaction ID" value="UER00316"/>
</dbReference>
<dbReference type="InterPro" id="IPR006151">
    <property type="entry name" value="Shikm_DH/Glu-tRNA_Rdtase"/>
</dbReference>
<feature type="binding site" evidence="9 11">
    <location>
        <position position="131"/>
    </location>
    <ligand>
        <name>substrate</name>
    </ligand>
</feature>
<comment type="subunit">
    <text evidence="9">Homodimer.</text>
</comment>
<feature type="domain" description="Glutamyl-tRNA reductase N-terminal" evidence="15">
    <location>
        <begin position="27"/>
        <end position="167"/>
    </location>
</feature>
<dbReference type="InterPro" id="IPR036343">
    <property type="entry name" value="GluRdtase_N_sf"/>
</dbReference>
<sequence>MLLSCPTAQTLLQTAASQPRPLDFTVVGLNHHTAPVSVREQAAVPVQGAQVLYGVLREYADEVMVVATCNRTEVYLAGVSGRAEQAFNQAFRGEFSEHLYVHESRRAVQHLYRVVAGLDSQVVGETQIQGQVKRALAEAGEYGTTGKTLNKVVQGALASGKRVRTETGLSDRVVSVSSAAVELAREVLGDLTGLTALILGAGETAELTMTHLKAAGVSDVLVVNRTEERARSLADRLGGRTCPYQELQRALPQADVVIASAAAPHWVVQGSDAAQALAQRSGRPLFFFDISLPRILAPDIAEVPGAYLYNLDDLNGIVQRNLRLRHSALPQAEAIIREAAADLMRWHLTREAQTRRQVSAAMLAG</sequence>
<dbReference type="InterPro" id="IPR000343">
    <property type="entry name" value="4pyrrol_synth_GluRdtase"/>
</dbReference>
<comment type="caution">
    <text evidence="16">The sequence shown here is derived from an EMBL/GenBank/DDBJ whole genome shotgun (WGS) entry which is preliminary data.</text>
</comment>
<dbReference type="PROSITE" id="PS00747">
    <property type="entry name" value="GLUTR"/>
    <property type="match status" value="1"/>
</dbReference>